<dbReference type="EMBL" id="JANYMP010000020">
    <property type="protein sequence ID" value="MCS7481767.1"/>
    <property type="molecule type" value="Genomic_DNA"/>
</dbReference>
<dbReference type="Gene3D" id="3.30.70.1230">
    <property type="entry name" value="Nucleotide cyclase"/>
    <property type="match status" value="1"/>
</dbReference>
<proteinExistence type="predicted"/>
<reference evidence="2" key="1">
    <citation type="submission" date="2022-08" db="EMBL/GenBank/DDBJ databases">
        <authorList>
            <person name="Tistechok S."/>
            <person name="Samborskyy M."/>
            <person name="Roman I."/>
        </authorList>
    </citation>
    <scope>NUCLEOTIDE SEQUENCE</scope>
    <source>
        <strain evidence="2">DSM 103496</strain>
    </source>
</reference>
<dbReference type="AlphaFoldDB" id="A0A9X2VSY3"/>
<dbReference type="RefSeq" id="WP_259627255.1">
    <property type="nucleotide sequence ID" value="NZ_JANYMP010000020.1"/>
</dbReference>
<organism evidence="2 3">
    <name type="scientific">Umezawaea endophytica</name>
    <dbReference type="NCBI Taxonomy" id="1654476"/>
    <lineage>
        <taxon>Bacteria</taxon>
        <taxon>Bacillati</taxon>
        <taxon>Actinomycetota</taxon>
        <taxon>Actinomycetes</taxon>
        <taxon>Pseudonocardiales</taxon>
        <taxon>Pseudonocardiaceae</taxon>
        <taxon>Umezawaea</taxon>
    </lineage>
</organism>
<accession>A0A9X2VSY3</accession>
<dbReference type="InterPro" id="IPR029787">
    <property type="entry name" value="Nucleotide_cyclase"/>
</dbReference>
<dbReference type="SUPFAM" id="SSF55073">
    <property type="entry name" value="Nucleotide cyclase"/>
    <property type="match status" value="1"/>
</dbReference>
<evidence type="ECO:0000313" key="3">
    <source>
        <dbReference type="Proteomes" id="UP001141259"/>
    </source>
</evidence>
<evidence type="ECO:0000256" key="1">
    <source>
        <dbReference type="SAM" id="MobiDB-lite"/>
    </source>
</evidence>
<evidence type="ECO:0008006" key="4">
    <source>
        <dbReference type="Google" id="ProtNLM"/>
    </source>
</evidence>
<name>A0A9X2VSY3_9PSEU</name>
<dbReference type="Proteomes" id="UP001141259">
    <property type="component" value="Unassembled WGS sequence"/>
</dbReference>
<sequence length="218" mass="24001">MYRLAVAVDIENYSRLDTLDQSLIQTRLSEVLDFAARHAGLARDRWHRQLRGDGELAVLPPDVDVAWVVAEFTEQLVTALADLRRANSTEPALRIRVAMHHGTVAMGHFGPAGDTPVITCRLLDSDNARNALTDETSTDLVLVVSEQLYQEVVASRFYGLAPDRFRPTLVSAKDKDYAGYLCSGTPRTPDRPDNRASRPSGNGNGNGNGNVRRMREAG</sequence>
<keyword evidence="3" id="KW-1185">Reference proteome</keyword>
<evidence type="ECO:0000313" key="2">
    <source>
        <dbReference type="EMBL" id="MCS7481767.1"/>
    </source>
</evidence>
<feature type="region of interest" description="Disordered" evidence="1">
    <location>
        <begin position="180"/>
        <end position="218"/>
    </location>
</feature>
<comment type="caution">
    <text evidence="2">The sequence shown here is derived from an EMBL/GenBank/DDBJ whole genome shotgun (WGS) entry which is preliminary data.</text>
</comment>
<protein>
    <recommendedName>
        <fullName evidence="4">Guanylate cyclase domain-containing protein</fullName>
    </recommendedName>
</protein>
<gene>
    <name evidence="2" type="ORF">NZH93_33335</name>
</gene>